<keyword evidence="3" id="KW-1185">Reference proteome</keyword>
<name>A0A0V1HSJ0_9BILA</name>
<dbReference type="Proteomes" id="UP000055024">
    <property type="component" value="Unassembled WGS sequence"/>
</dbReference>
<dbReference type="AlphaFoldDB" id="A0A0V1HSJ0"/>
<comment type="caution">
    <text evidence="2">The sequence shown here is derived from an EMBL/GenBank/DDBJ whole genome shotgun (WGS) entry which is preliminary data.</text>
</comment>
<gene>
    <name evidence="2" type="ORF">T11_11626</name>
</gene>
<evidence type="ECO:0000313" key="3">
    <source>
        <dbReference type="Proteomes" id="UP000055024"/>
    </source>
</evidence>
<feature type="compositionally biased region" description="Polar residues" evidence="1">
    <location>
        <begin position="1"/>
        <end position="14"/>
    </location>
</feature>
<feature type="region of interest" description="Disordered" evidence="1">
    <location>
        <begin position="1"/>
        <end position="31"/>
    </location>
</feature>
<dbReference type="OrthoDB" id="5928067at2759"/>
<protein>
    <submittedName>
        <fullName evidence="2">Uncharacterized protein</fullName>
    </submittedName>
</protein>
<organism evidence="2 3">
    <name type="scientific">Trichinella zimbabwensis</name>
    <dbReference type="NCBI Taxonomy" id="268475"/>
    <lineage>
        <taxon>Eukaryota</taxon>
        <taxon>Metazoa</taxon>
        <taxon>Ecdysozoa</taxon>
        <taxon>Nematoda</taxon>
        <taxon>Enoplea</taxon>
        <taxon>Dorylaimia</taxon>
        <taxon>Trichinellida</taxon>
        <taxon>Trichinellidae</taxon>
        <taxon>Trichinella</taxon>
    </lineage>
</organism>
<proteinExistence type="predicted"/>
<evidence type="ECO:0000313" key="2">
    <source>
        <dbReference type="EMBL" id="KRZ13295.1"/>
    </source>
</evidence>
<evidence type="ECO:0000256" key="1">
    <source>
        <dbReference type="SAM" id="MobiDB-lite"/>
    </source>
</evidence>
<reference evidence="2 3" key="1">
    <citation type="submission" date="2015-01" db="EMBL/GenBank/DDBJ databases">
        <title>Evolution of Trichinella species and genotypes.</title>
        <authorList>
            <person name="Korhonen P.K."/>
            <person name="Edoardo P."/>
            <person name="Giuseppe L.R."/>
            <person name="Gasser R.B."/>
        </authorList>
    </citation>
    <scope>NUCLEOTIDE SEQUENCE [LARGE SCALE GENOMIC DNA]</scope>
    <source>
        <strain evidence="2">ISS1029</strain>
    </source>
</reference>
<sequence>MNSRQPVSDETLASSERENTDISNVALETDDSVSQYDREINCASLTGQFDPEDNKRKLANTITPYL</sequence>
<accession>A0A0V1HSJ0</accession>
<dbReference type="EMBL" id="JYDP01000033">
    <property type="protein sequence ID" value="KRZ13295.1"/>
    <property type="molecule type" value="Genomic_DNA"/>
</dbReference>